<comment type="caution">
    <text evidence="3">The sequence shown here is derived from an EMBL/GenBank/DDBJ whole genome shotgun (WGS) entry which is preliminary data.</text>
</comment>
<dbReference type="AlphaFoldDB" id="A0A2P6QUP4"/>
<accession>A0A2P6QUP4</accession>
<reference evidence="3 4" key="1">
    <citation type="journal article" date="2018" name="Nat. Genet.">
        <title>The Rosa genome provides new insights in the design of modern roses.</title>
        <authorList>
            <person name="Bendahmane M."/>
        </authorList>
    </citation>
    <scope>NUCLEOTIDE SEQUENCE [LARGE SCALE GENOMIC DNA]</scope>
    <source>
        <strain evidence="4">cv. Old Blush</strain>
    </source>
</reference>
<feature type="compositionally biased region" description="Low complexity" evidence="1">
    <location>
        <begin position="1"/>
        <end position="15"/>
    </location>
</feature>
<sequence>MNSSATATATAHSLAPSPLHRFRNPCAPKASFSCSMPRPPNRNRRNRRRNSDSATTATFTTVPTAKPAFYTSSDPENIQATFDLNSLYHSSHSYLRHFLSSAADAAADLQTLVSVDVDRRIVVSCRPSTLRFVGNFVVLTCAVVLGFRVLVGLVRLGFGSGSGYGREKVVTRRDRSLGGKEVVVARIEKPRAEEVSVKKNSGLGILDNPLSSVRKSSMVAGMERVFKNRVRFGEKLPQWWPTTTSQPILGVDNEEHQREANRLVRAITDSRMSGKDIMEDDIIHLRQICRTYGVRVSFDTTNTRDSLYRVSVDFVFNVCSRTPSYSKGVEIEGEDARQFIAGLAENIGLENVRAGRIVSAAVAARTRSCFLQAWALVMQAKHAEAVVELSKICLVWRIFPPEESSPEMEMVARGLEKHLKRDQRRFLMSMLVGTCSEESQRRAAEALGLASSFKGVGDEQYQ</sequence>
<dbReference type="STRING" id="74649.A0A2P6QUP4"/>
<evidence type="ECO:0000313" key="3">
    <source>
        <dbReference type="EMBL" id="PRQ37887.1"/>
    </source>
</evidence>
<name>A0A2P6QUP4_ROSCH</name>
<evidence type="ECO:0000256" key="1">
    <source>
        <dbReference type="SAM" id="MobiDB-lite"/>
    </source>
</evidence>
<organism evidence="3 4">
    <name type="scientific">Rosa chinensis</name>
    <name type="common">China rose</name>
    <dbReference type="NCBI Taxonomy" id="74649"/>
    <lineage>
        <taxon>Eukaryota</taxon>
        <taxon>Viridiplantae</taxon>
        <taxon>Streptophyta</taxon>
        <taxon>Embryophyta</taxon>
        <taxon>Tracheophyta</taxon>
        <taxon>Spermatophyta</taxon>
        <taxon>Magnoliopsida</taxon>
        <taxon>eudicotyledons</taxon>
        <taxon>Gunneridae</taxon>
        <taxon>Pentapetalae</taxon>
        <taxon>rosids</taxon>
        <taxon>fabids</taxon>
        <taxon>Rosales</taxon>
        <taxon>Rosaceae</taxon>
        <taxon>Rosoideae</taxon>
        <taxon>Rosoideae incertae sedis</taxon>
        <taxon>Rosa</taxon>
    </lineage>
</organism>
<keyword evidence="2" id="KW-0812">Transmembrane</keyword>
<keyword evidence="4" id="KW-1185">Reference proteome</keyword>
<feature type="transmembrane region" description="Helical" evidence="2">
    <location>
        <begin position="132"/>
        <end position="158"/>
    </location>
</feature>
<evidence type="ECO:0000256" key="2">
    <source>
        <dbReference type="SAM" id="Phobius"/>
    </source>
</evidence>
<feature type="region of interest" description="Disordered" evidence="1">
    <location>
        <begin position="1"/>
        <end position="57"/>
    </location>
</feature>
<protein>
    <submittedName>
        <fullName evidence="3">Uncharacterized protein</fullName>
    </submittedName>
</protein>
<evidence type="ECO:0000313" key="4">
    <source>
        <dbReference type="Proteomes" id="UP000238479"/>
    </source>
</evidence>
<dbReference type="OrthoDB" id="1898167at2759"/>
<keyword evidence="2" id="KW-0472">Membrane</keyword>
<dbReference type="Gramene" id="PRQ37887">
    <property type="protein sequence ID" value="PRQ37887"/>
    <property type="gene ID" value="RchiOBHm_Chr4g0407651"/>
</dbReference>
<dbReference type="PANTHER" id="PTHR35830:SF1">
    <property type="entry name" value="OS05G0299200 PROTEIN"/>
    <property type="match status" value="1"/>
</dbReference>
<dbReference type="OMA" id="YQRMANR"/>
<keyword evidence="2" id="KW-1133">Transmembrane helix</keyword>
<dbReference type="Proteomes" id="UP000238479">
    <property type="component" value="Chromosome 4"/>
</dbReference>
<gene>
    <name evidence="3" type="ORF">RchiOBHm_Chr4g0407651</name>
</gene>
<dbReference type="PANTHER" id="PTHR35830">
    <property type="entry name" value="OS05G0299200 PROTEIN"/>
    <property type="match status" value="1"/>
</dbReference>
<dbReference type="EMBL" id="PDCK01000042">
    <property type="protein sequence ID" value="PRQ37887.1"/>
    <property type="molecule type" value="Genomic_DNA"/>
</dbReference>
<proteinExistence type="predicted"/>